<keyword evidence="7" id="KW-1185">Reference proteome</keyword>
<dbReference type="InterPro" id="IPR002778">
    <property type="entry name" value="Signal_recog_particle_SRP19"/>
</dbReference>
<dbReference type="Proteomes" id="UP000831817">
    <property type="component" value="Chromosome"/>
</dbReference>
<dbReference type="GeneID" id="71965349"/>
<accession>A0ABM7YDP2</accession>
<dbReference type="PANTHER" id="PTHR17453">
    <property type="entry name" value="SIGNAL RECOGNITION PARTICLE 19 KD PROTEIN"/>
    <property type="match status" value="1"/>
</dbReference>
<dbReference type="RefSeq" id="WP_248563806.1">
    <property type="nucleotide sequence ID" value="NZ_AP025698.1"/>
</dbReference>
<dbReference type="InterPro" id="IPR022938">
    <property type="entry name" value="SRP19_arc-type"/>
</dbReference>
<dbReference type="SUPFAM" id="SSF69695">
    <property type="entry name" value="SRP19"/>
    <property type="match status" value="1"/>
</dbReference>
<keyword evidence="4 5" id="KW-0687">Ribonucleoprotein</keyword>
<dbReference type="HAMAP" id="MF_00305">
    <property type="entry name" value="SRP19"/>
    <property type="match status" value="1"/>
</dbReference>
<sequence length="92" mass="10796">METIIWPAYLDSKKTKKEGRKIPRKHAVESPTLNEIKKAAERLKFKARVEADKAYPPSWWERSGRVIIEHNNLKKRELLLKISKMIKASRKG</sequence>
<evidence type="ECO:0000313" key="7">
    <source>
        <dbReference type="Proteomes" id="UP000831817"/>
    </source>
</evidence>
<evidence type="ECO:0000256" key="3">
    <source>
        <dbReference type="ARBA" id="ARBA00023135"/>
    </source>
</evidence>
<comment type="subunit">
    <text evidence="5">Part of the signal recognition particle protein translocation system, which is composed of SRP and FtsY. Archaeal SRP consists of a 7S RNA molecule of 300 nucleotides and two protein subunits: SRP54 and SRP19.</text>
</comment>
<keyword evidence="2 5" id="KW-0963">Cytoplasm</keyword>
<name>A0ABM7YDP2_9EURY</name>
<protein>
    <recommendedName>
        <fullName evidence="5">Signal recognition particle 19 kDa protein</fullName>
        <shortName evidence="5">SRP19</shortName>
    </recommendedName>
</protein>
<organism evidence="6 7">
    <name type="scientific">Methanothermobacter tenebrarum</name>
    <dbReference type="NCBI Taxonomy" id="680118"/>
    <lineage>
        <taxon>Archaea</taxon>
        <taxon>Methanobacteriati</taxon>
        <taxon>Methanobacteriota</taxon>
        <taxon>Methanomada group</taxon>
        <taxon>Methanobacteria</taxon>
        <taxon>Methanobacteriales</taxon>
        <taxon>Methanobacteriaceae</taxon>
        <taxon>Methanothermobacter</taxon>
    </lineage>
</organism>
<evidence type="ECO:0000256" key="2">
    <source>
        <dbReference type="ARBA" id="ARBA00022490"/>
    </source>
</evidence>
<evidence type="ECO:0000256" key="4">
    <source>
        <dbReference type="ARBA" id="ARBA00023274"/>
    </source>
</evidence>
<evidence type="ECO:0000256" key="5">
    <source>
        <dbReference type="HAMAP-Rule" id="MF_00305"/>
    </source>
</evidence>
<reference evidence="6 7" key="1">
    <citation type="submission" date="2022-04" db="EMBL/GenBank/DDBJ databases">
        <title>Complete genome of Methanothermobacter tenebrarum strain RMAS.</title>
        <authorList>
            <person name="Nakamura K."/>
            <person name="Oshima K."/>
            <person name="Hattori M."/>
            <person name="Kamagata Y."/>
            <person name="Takamizawa K."/>
        </authorList>
    </citation>
    <scope>NUCLEOTIDE SEQUENCE [LARGE SCALE GENOMIC DNA]</scope>
    <source>
        <strain evidence="6 7">RMAS</strain>
    </source>
</reference>
<keyword evidence="5" id="KW-0694">RNA-binding</keyword>
<comment type="subcellular location">
    <subcellularLocation>
        <location evidence="1 5">Cytoplasm</location>
    </subcellularLocation>
</comment>
<evidence type="ECO:0000256" key="1">
    <source>
        <dbReference type="ARBA" id="ARBA00004496"/>
    </source>
</evidence>
<gene>
    <name evidence="5" type="primary">srp19</name>
    <name evidence="6" type="ORF">MTTB_08280</name>
</gene>
<proteinExistence type="inferred from homology"/>
<dbReference type="PANTHER" id="PTHR17453:SF0">
    <property type="entry name" value="SIGNAL RECOGNITION PARTICLE 19 KDA PROTEIN"/>
    <property type="match status" value="1"/>
</dbReference>
<comment type="function">
    <text evidence="5">Involved in targeting and insertion of nascent membrane proteins into the cytoplasmic membrane. Binds directly to 7S RNA and mediates binding of the 54 kDa subunit of the SRP.</text>
</comment>
<dbReference type="Gene3D" id="3.30.56.30">
    <property type="entry name" value="Signal recognition particle, SRP19-like subunit"/>
    <property type="match status" value="1"/>
</dbReference>
<evidence type="ECO:0000313" key="6">
    <source>
        <dbReference type="EMBL" id="BDH79449.1"/>
    </source>
</evidence>
<dbReference type="Pfam" id="PF01922">
    <property type="entry name" value="SRP19"/>
    <property type="match status" value="1"/>
</dbReference>
<keyword evidence="3 5" id="KW-0733">Signal recognition particle</keyword>
<dbReference type="EMBL" id="AP025698">
    <property type="protein sequence ID" value="BDH79449.1"/>
    <property type="molecule type" value="Genomic_DNA"/>
</dbReference>
<comment type="similarity">
    <text evidence="5">Belongs to the SRP19 family.</text>
</comment>
<dbReference type="InterPro" id="IPR036521">
    <property type="entry name" value="SRP19-like_sf"/>
</dbReference>